<name>A0A023EWW2_TRIIF</name>
<accession>A0A023EWW2</accession>
<comment type="subcellular location">
    <subcellularLocation>
        <location evidence="1">Nucleus</location>
        <location evidence="1">Nuclear pore complex</location>
    </subcellularLocation>
</comment>
<protein>
    <submittedName>
        <fullName evidence="9">Putative nuclear pore component</fullName>
    </submittedName>
</protein>
<evidence type="ECO:0000256" key="7">
    <source>
        <dbReference type="ARBA" id="ARBA00023242"/>
    </source>
</evidence>
<evidence type="ECO:0000256" key="8">
    <source>
        <dbReference type="SAM" id="Coils"/>
    </source>
</evidence>
<evidence type="ECO:0000256" key="2">
    <source>
        <dbReference type="ARBA" id="ARBA00022448"/>
    </source>
</evidence>
<evidence type="ECO:0000256" key="3">
    <source>
        <dbReference type="ARBA" id="ARBA00022816"/>
    </source>
</evidence>
<dbReference type="PANTHER" id="PTHR13257:SF0">
    <property type="entry name" value="NUCLEAR PORE COMPLEX PROTEIN NUP88"/>
    <property type="match status" value="1"/>
</dbReference>
<dbReference type="GO" id="GO:0005643">
    <property type="term" value="C:nuclear pore"/>
    <property type="evidence" value="ECO:0007669"/>
    <property type="project" value="UniProtKB-SubCell"/>
</dbReference>
<feature type="non-terminal residue" evidence="9">
    <location>
        <position position="1"/>
    </location>
</feature>
<keyword evidence="2" id="KW-0813">Transport</keyword>
<evidence type="ECO:0000256" key="1">
    <source>
        <dbReference type="ARBA" id="ARBA00004567"/>
    </source>
</evidence>
<dbReference type="GO" id="GO:0006606">
    <property type="term" value="P:protein import into nucleus"/>
    <property type="evidence" value="ECO:0007669"/>
    <property type="project" value="TreeGrafter"/>
</dbReference>
<dbReference type="GO" id="GO:0006406">
    <property type="term" value="P:mRNA export from nucleus"/>
    <property type="evidence" value="ECO:0007669"/>
    <property type="project" value="TreeGrafter"/>
</dbReference>
<keyword evidence="3" id="KW-0509">mRNA transport</keyword>
<evidence type="ECO:0000256" key="5">
    <source>
        <dbReference type="ARBA" id="ARBA00023010"/>
    </source>
</evidence>
<evidence type="ECO:0000256" key="6">
    <source>
        <dbReference type="ARBA" id="ARBA00023132"/>
    </source>
</evidence>
<proteinExistence type="evidence at transcript level"/>
<sequence length="661" mass="73659">SAIASHKIFQNLKNKSPKGSPKCLGLMDCEQDFLFIWDNHESGIHCLNVKHSLRDHDLKSEVLLIPSMGLSFEVERIKANFSCSFICIWGTNGVAVVTLPDSMPEEDRIHVPLRSFSERLYLGEQHECRQAKWYPGSPTDTHLVVLSSDECLRCYDVCNGEVVWKSLLSKRSVCPHPSMPSKISLGDTPVDFDFAPPIKDEDQDPQWAVLVLWGNGDVYCAWTTLSYEKALLTGPLRMFPSSDDNYGSDASSILVTGRTPPLVILATSTGTMYHTLLVSSEEAESRLDKSLLVVESVELDIGFNISGQDEIPTASSVLLYKDPIDVARYFCIHSAGVHVVTVPLVSKLHEIEEENDSDIGPYKEESIVDYLLCTNISGTNNTSVNETLVPLGYSLINLSKNLFVLLGDELCNIQLIPRMLYSMAPQEVAKGLQSPLHPEGFSLLIERILRENSASGCPLMKLAPGTTPREWFEVFTRTITYLSNVARTQKSVALQLEAKAASVKVTITALKNDIASLLKDKADLKESAERIADSYEELKEKQAALIKKLENVMLKTYNKKPGLSCREMSALENLSSIEKRMERYEKDLGRLKSNLHYYKTITKDNTCSVGQKAMYFDEPRAKVVKKQLSSLMTDIGDLTKRVKTMKLSICQAGTPTKPCLP</sequence>
<dbReference type="InterPro" id="IPR019321">
    <property type="entry name" value="Nucleoporin_Nup88"/>
</dbReference>
<keyword evidence="4" id="KW-0653">Protein transport</keyword>
<dbReference type="AlphaFoldDB" id="A0A023EWW2"/>
<evidence type="ECO:0000313" key="9">
    <source>
        <dbReference type="EMBL" id="JAC13855.1"/>
    </source>
</evidence>
<dbReference type="GO" id="GO:0017056">
    <property type="term" value="F:structural constituent of nuclear pore"/>
    <property type="evidence" value="ECO:0007669"/>
    <property type="project" value="InterPro"/>
</dbReference>
<keyword evidence="8" id="KW-0175">Coiled coil</keyword>
<dbReference type="InterPro" id="IPR037700">
    <property type="entry name" value="NUP88/NUP82"/>
</dbReference>
<keyword evidence="5" id="KW-0811">Translocation</keyword>
<reference evidence="9" key="1">
    <citation type="journal article" date="2014" name="PLoS Negl. Trop. Dis.">
        <title>An updated insight into the Sialotranscriptome of Triatoma infestans: developmental stage and geographic variations.</title>
        <authorList>
            <person name="Schwarz A."/>
            <person name="Medrano-Mercado N."/>
            <person name="Schaub G.A."/>
            <person name="Struchiner C.J."/>
            <person name="Bargues M.D."/>
            <person name="Levy M.Z."/>
            <person name="Ribeiro J.M."/>
        </authorList>
    </citation>
    <scope>NUCLEOTIDE SEQUENCE</scope>
    <source>
        <strain evidence="9">Chile</strain>
        <tissue evidence="9">Salivary glands</tissue>
    </source>
</reference>
<dbReference type="GO" id="GO:0000056">
    <property type="term" value="P:ribosomal small subunit export from nucleus"/>
    <property type="evidence" value="ECO:0007669"/>
    <property type="project" value="InterPro"/>
</dbReference>
<feature type="coiled-coil region" evidence="8">
    <location>
        <begin position="507"/>
        <end position="594"/>
    </location>
</feature>
<organism evidence="9">
    <name type="scientific">Triatoma infestans</name>
    <name type="common">Assassin bug</name>
    <dbReference type="NCBI Taxonomy" id="30076"/>
    <lineage>
        <taxon>Eukaryota</taxon>
        <taxon>Metazoa</taxon>
        <taxon>Ecdysozoa</taxon>
        <taxon>Arthropoda</taxon>
        <taxon>Hexapoda</taxon>
        <taxon>Insecta</taxon>
        <taxon>Pterygota</taxon>
        <taxon>Neoptera</taxon>
        <taxon>Paraneoptera</taxon>
        <taxon>Hemiptera</taxon>
        <taxon>Heteroptera</taxon>
        <taxon>Panheteroptera</taxon>
        <taxon>Cimicomorpha</taxon>
        <taxon>Reduviidae</taxon>
        <taxon>Triatominae</taxon>
        <taxon>Triatoma</taxon>
    </lineage>
</organism>
<dbReference type="PANTHER" id="PTHR13257">
    <property type="entry name" value="NUCLEOPORIN NUP84-RELATED"/>
    <property type="match status" value="1"/>
</dbReference>
<dbReference type="GO" id="GO:0000055">
    <property type="term" value="P:ribosomal large subunit export from nucleus"/>
    <property type="evidence" value="ECO:0007669"/>
    <property type="project" value="InterPro"/>
</dbReference>
<keyword evidence="7" id="KW-0539">Nucleus</keyword>
<dbReference type="Pfam" id="PF10168">
    <property type="entry name" value="Nup88"/>
    <property type="match status" value="1"/>
</dbReference>
<keyword evidence="6" id="KW-0906">Nuclear pore complex</keyword>
<dbReference type="EMBL" id="GBBI01004857">
    <property type="protein sequence ID" value="JAC13855.1"/>
    <property type="molecule type" value="mRNA"/>
</dbReference>
<evidence type="ECO:0000256" key="4">
    <source>
        <dbReference type="ARBA" id="ARBA00022927"/>
    </source>
</evidence>